<keyword evidence="3" id="KW-1185">Reference proteome</keyword>
<sequence>MSAVNTGKGFEFLTGIINQALIGQDAIVKRNHKMVNDCGLEREIDVYIETTDKKIVIECKDWRHKKNSIKIDLIDAFYGKTSLLPSIDRRIFVARGRYQSGAKILADYLGIELCTLDKIDKNTVLNWLDISQAKKMRVNWVLVQTSLIVEHNGQKVLILNVESNTDLYVEGQGNFTLGYIIKNNIVAYYEDEENLCLEMYGKGHLNFWQEKFFPVEGKHIIYSYNGQNFKVFSLRCVCVYELESYSVEDHNNWDYKDGIRQDSIAQAVNITFKDNLDQKYHLIRNSDTGEENMFLEEIINDKIVQTPLIGRDYTFKE</sequence>
<evidence type="ECO:0000259" key="1">
    <source>
        <dbReference type="Pfam" id="PF04471"/>
    </source>
</evidence>
<dbReference type="GO" id="GO:0009307">
    <property type="term" value="P:DNA restriction-modification system"/>
    <property type="evidence" value="ECO:0007669"/>
    <property type="project" value="InterPro"/>
</dbReference>
<dbReference type="Gene3D" id="3.40.1350.10">
    <property type="match status" value="1"/>
</dbReference>
<evidence type="ECO:0000313" key="2">
    <source>
        <dbReference type="EMBL" id="NDU99233.1"/>
    </source>
</evidence>
<protein>
    <recommendedName>
        <fullName evidence="1">Restriction endonuclease type IV Mrr domain-containing protein</fullName>
    </recommendedName>
</protein>
<proteinExistence type="predicted"/>
<dbReference type="InterPro" id="IPR011335">
    <property type="entry name" value="Restrct_endonuc-II-like"/>
</dbReference>
<dbReference type="AlphaFoldDB" id="A0A6L9LJT2"/>
<dbReference type="GO" id="GO:0004519">
    <property type="term" value="F:endonuclease activity"/>
    <property type="evidence" value="ECO:0007669"/>
    <property type="project" value="InterPro"/>
</dbReference>
<name>A0A6L9LJT2_9BACT</name>
<comment type="caution">
    <text evidence="2">The sequence shown here is derived from an EMBL/GenBank/DDBJ whole genome shotgun (WGS) entry which is preliminary data.</text>
</comment>
<organism evidence="2 3">
    <name type="scientific">Spirosoma terrae</name>
    <dbReference type="NCBI Taxonomy" id="1968276"/>
    <lineage>
        <taxon>Bacteria</taxon>
        <taxon>Pseudomonadati</taxon>
        <taxon>Bacteroidota</taxon>
        <taxon>Cytophagia</taxon>
        <taxon>Cytophagales</taxon>
        <taxon>Cytophagaceae</taxon>
        <taxon>Spirosoma</taxon>
    </lineage>
</organism>
<reference evidence="2 3" key="1">
    <citation type="submission" date="2020-02" db="EMBL/GenBank/DDBJ databases">
        <title>Draft genome sequence of two Spirosoma agri KCTC 52727 and Spirosoma terrae KCTC 52035.</title>
        <authorList>
            <person name="Rojas J."/>
            <person name="Ambika Manirajan B."/>
            <person name="Suarez C."/>
            <person name="Ratering S."/>
            <person name="Schnell S."/>
        </authorList>
    </citation>
    <scope>NUCLEOTIDE SEQUENCE [LARGE SCALE GENOMIC DNA]</scope>
    <source>
        <strain evidence="2 3">KCTC 52035</strain>
    </source>
</reference>
<dbReference type="InterPro" id="IPR011856">
    <property type="entry name" value="tRNA_endonuc-like_dom_sf"/>
</dbReference>
<dbReference type="InterPro" id="IPR007560">
    <property type="entry name" value="Restrct_endonuc_IV_Mrr"/>
</dbReference>
<dbReference type="Pfam" id="PF04471">
    <property type="entry name" value="Mrr_cat"/>
    <property type="match status" value="1"/>
</dbReference>
<dbReference type="GO" id="GO:0003677">
    <property type="term" value="F:DNA binding"/>
    <property type="evidence" value="ECO:0007669"/>
    <property type="project" value="InterPro"/>
</dbReference>
<dbReference type="RefSeq" id="WP_163955366.1">
    <property type="nucleotide sequence ID" value="NZ_JAAFZH010000026.1"/>
</dbReference>
<evidence type="ECO:0000313" key="3">
    <source>
        <dbReference type="Proteomes" id="UP000474175"/>
    </source>
</evidence>
<dbReference type="SUPFAM" id="SSF52980">
    <property type="entry name" value="Restriction endonuclease-like"/>
    <property type="match status" value="1"/>
</dbReference>
<accession>A0A6L9LJT2</accession>
<gene>
    <name evidence="2" type="ORF">GK108_30420</name>
</gene>
<dbReference type="EMBL" id="JAAFZH010000026">
    <property type="protein sequence ID" value="NDU99233.1"/>
    <property type="molecule type" value="Genomic_DNA"/>
</dbReference>
<dbReference type="Proteomes" id="UP000474175">
    <property type="component" value="Unassembled WGS sequence"/>
</dbReference>
<feature type="domain" description="Restriction endonuclease type IV Mrr" evidence="1">
    <location>
        <begin position="41"/>
        <end position="119"/>
    </location>
</feature>